<reference evidence="3 4" key="1">
    <citation type="submission" date="2020-04" db="EMBL/GenBank/DDBJ databases">
        <title>Enterovirga sp. isolate from soil.</title>
        <authorList>
            <person name="Chea S."/>
            <person name="Kim D.-U."/>
        </authorList>
    </citation>
    <scope>NUCLEOTIDE SEQUENCE [LARGE SCALE GENOMIC DNA]</scope>
    <source>
        <strain evidence="3 4">DB1703</strain>
    </source>
</reference>
<evidence type="ECO:0000256" key="1">
    <source>
        <dbReference type="SAM" id="MobiDB-lite"/>
    </source>
</evidence>
<keyword evidence="2" id="KW-0732">Signal</keyword>
<feature type="chain" id="PRO_5032403137" evidence="2">
    <location>
        <begin position="21"/>
        <end position="278"/>
    </location>
</feature>
<keyword evidence="4" id="KW-1185">Reference proteome</keyword>
<dbReference type="EMBL" id="JABEPP010000002">
    <property type="protein sequence ID" value="NNM72134.1"/>
    <property type="molecule type" value="Genomic_DNA"/>
</dbReference>
<dbReference type="AlphaFoldDB" id="A0A849I3B7"/>
<evidence type="ECO:0000256" key="2">
    <source>
        <dbReference type="SAM" id="SignalP"/>
    </source>
</evidence>
<gene>
    <name evidence="3" type="ORF">HJG44_06960</name>
</gene>
<dbReference type="RefSeq" id="WP_171217632.1">
    <property type="nucleotide sequence ID" value="NZ_JABEPP010000002.1"/>
</dbReference>
<feature type="compositionally biased region" description="Basic and acidic residues" evidence="1">
    <location>
        <begin position="99"/>
        <end position="108"/>
    </location>
</feature>
<sequence length="278" mass="30291">MRFSVVLGSTALLLALPAQAQVAAEKPPHLAPHRVVYDLSLASSRGARTIESARGRIAFDFTGDACEGYALKFRQVTVMQSAEAGTKTSDLRTANFESGDGRTFRFRNDTGSGEGPGQSVDGSAERKPNGPLSVRLKSPKRDNVSLDGDAVFPNTQMRDLIAAARAGKTTLAMKIFDGSDDGRTVYETLSVIGKRIEPGNLEGLEEPARQEGLAKLARWPVTMSYFKPGRSDQTPIYVLSFDLYENGVSRALRLDYGDFALKGEMTRLELLPEKPCQR</sequence>
<organism evidence="3 4">
    <name type="scientific">Enterovirga aerilata</name>
    <dbReference type="NCBI Taxonomy" id="2730920"/>
    <lineage>
        <taxon>Bacteria</taxon>
        <taxon>Pseudomonadati</taxon>
        <taxon>Pseudomonadota</taxon>
        <taxon>Alphaproteobacteria</taxon>
        <taxon>Hyphomicrobiales</taxon>
        <taxon>Methylobacteriaceae</taxon>
        <taxon>Enterovirga</taxon>
    </lineage>
</organism>
<protein>
    <submittedName>
        <fullName evidence="3">Cell envelope integrity EipB family protein</fullName>
    </submittedName>
</protein>
<dbReference type="Pfam" id="PF08904">
    <property type="entry name" value="EipB_like"/>
    <property type="match status" value="1"/>
</dbReference>
<accession>A0A849I3B7</accession>
<evidence type="ECO:0000313" key="4">
    <source>
        <dbReference type="Proteomes" id="UP000564885"/>
    </source>
</evidence>
<comment type="caution">
    <text evidence="3">The sequence shown here is derived from an EMBL/GenBank/DDBJ whole genome shotgun (WGS) entry which is preliminary data.</text>
</comment>
<dbReference type="Proteomes" id="UP000564885">
    <property type="component" value="Unassembled WGS sequence"/>
</dbReference>
<feature type="region of interest" description="Disordered" evidence="1">
    <location>
        <begin position="87"/>
        <end position="149"/>
    </location>
</feature>
<feature type="compositionally biased region" description="Polar residues" evidence="1">
    <location>
        <begin position="87"/>
        <end position="96"/>
    </location>
</feature>
<evidence type="ECO:0000313" key="3">
    <source>
        <dbReference type="EMBL" id="NNM72134.1"/>
    </source>
</evidence>
<dbReference type="InterPro" id="IPR015000">
    <property type="entry name" value="EipB-like"/>
</dbReference>
<proteinExistence type="predicted"/>
<feature type="signal peptide" evidence="2">
    <location>
        <begin position="1"/>
        <end position="20"/>
    </location>
</feature>
<name>A0A849I3B7_9HYPH</name>